<protein>
    <submittedName>
        <fullName evidence="2">PilX N-terminal domain-containing pilus assembly protein</fullName>
    </submittedName>
</protein>
<name>A0AB39V058_9GAMM</name>
<dbReference type="Pfam" id="PF14341">
    <property type="entry name" value="PilX_N"/>
    <property type="match status" value="1"/>
</dbReference>
<evidence type="ECO:0000259" key="1">
    <source>
        <dbReference type="Pfam" id="PF14341"/>
    </source>
</evidence>
<dbReference type="InterPro" id="IPR025746">
    <property type="entry name" value="PilX_N_dom"/>
</dbReference>
<dbReference type="KEGG" id="tcd:AAIA72_07935"/>
<feature type="domain" description="Type 4 fimbrial biogenesis protein PilX N-terminal" evidence="1">
    <location>
        <begin position="7"/>
        <end position="57"/>
    </location>
</feature>
<sequence length="169" mass="17808">MRDASQRGAVLIVALVMLAVLTLVGTVTLAVTTVDTRITANALDRRQAMGAGESALARSEAEMLGSKDVTGLSAYDGTLATPGWWRTLPSGAWAGKGVVTFQSGATAYYIIEPGTVLKNEPNTAVTDLGLGYIKPKYTAYRTTARAEGPGGALVYVQSRFIKKQQNNAP</sequence>
<proteinExistence type="predicted"/>
<dbReference type="RefSeq" id="WP_369602867.1">
    <property type="nucleotide sequence ID" value="NZ_CP154858.1"/>
</dbReference>
<gene>
    <name evidence="2" type="ORF">AAIA72_07935</name>
</gene>
<accession>A0AB39V058</accession>
<dbReference type="EMBL" id="CP154858">
    <property type="protein sequence ID" value="XDT73889.1"/>
    <property type="molecule type" value="Genomic_DNA"/>
</dbReference>
<organism evidence="2">
    <name type="scientific">Thermohahella caldifontis</name>
    <dbReference type="NCBI Taxonomy" id="3142973"/>
    <lineage>
        <taxon>Bacteria</taxon>
        <taxon>Pseudomonadati</taxon>
        <taxon>Pseudomonadota</taxon>
        <taxon>Gammaproteobacteria</taxon>
        <taxon>Oceanospirillales</taxon>
        <taxon>Hahellaceae</taxon>
        <taxon>Thermohahella</taxon>
    </lineage>
</organism>
<reference evidence="2" key="1">
    <citation type="submission" date="2024-05" db="EMBL/GenBank/DDBJ databases">
        <title>Genome sequencing of novel strain.</title>
        <authorList>
            <person name="Ganbat D."/>
            <person name="Ganbat S."/>
            <person name="Lee S.-J."/>
        </authorList>
    </citation>
    <scope>NUCLEOTIDE SEQUENCE</scope>
    <source>
        <strain evidence="2">SMD15-11</strain>
    </source>
</reference>
<evidence type="ECO:0000313" key="2">
    <source>
        <dbReference type="EMBL" id="XDT73889.1"/>
    </source>
</evidence>
<dbReference type="AlphaFoldDB" id="A0AB39V058"/>